<feature type="transmembrane region" description="Helical" evidence="2">
    <location>
        <begin position="252"/>
        <end position="276"/>
    </location>
</feature>
<feature type="region of interest" description="Disordered" evidence="1">
    <location>
        <begin position="1"/>
        <end position="32"/>
    </location>
</feature>
<evidence type="ECO:0000313" key="4">
    <source>
        <dbReference type="Proteomes" id="UP000199681"/>
    </source>
</evidence>
<dbReference type="Proteomes" id="UP000199681">
    <property type="component" value="Unassembled WGS sequence"/>
</dbReference>
<organism evidence="3 4">
    <name type="scientific">Cryobacterium levicorallinum</name>
    <dbReference type="NCBI Taxonomy" id="995038"/>
    <lineage>
        <taxon>Bacteria</taxon>
        <taxon>Bacillati</taxon>
        <taxon>Actinomycetota</taxon>
        <taxon>Actinomycetes</taxon>
        <taxon>Micrococcales</taxon>
        <taxon>Microbacteriaceae</taxon>
        <taxon>Cryobacterium</taxon>
    </lineage>
</organism>
<keyword evidence="2" id="KW-0472">Membrane</keyword>
<evidence type="ECO:0000313" key="3">
    <source>
        <dbReference type="EMBL" id="SFH81307.1"/>
    </source>
</evidence>
<feature type="compositionally biased region" description="Polar residues" evidence="1">
    <location>
        <begin position="1"/>
        <end position="17"/>
    </location>
</feature>
<feature type="transmembrane region" description="Helical" evidence="2">
    <location>
        <begin position="49"/>
        <end position="82"/>
    </location>
</feature>
<feature type="transmembrane region" description="Helical" evidence="2">
    <location>
        <begin position="364"/>
        <end position="384"/>
    </location>
</feature>
<gene>
    <name evidence="3" type="ORF">SAMN05216274_11621</name>
</gene>
<feature type="transmembrane region" description="Helical" evidence="2">
    <location>
        <begin position="148"/>
        <end position="166"/>
    </location>
</feature>
<keyword evidence="4" id="KW-1185">Reference proteome</keyword>
<feature type="transmembrane region" description="Helical" evidence="2">
    <location>
        <begin position="88"/>
        <end position="111"/>
    </location>
</feature>
<feature type="transmembrane region" description="Helical" evidence="2">
    <location>
        <begin position="396"/>
        <end position="413"/>
    </location>
</feature>
<keyword evidence="2" id="KW-0812">Transmembrane</keyword>
<proteinExistence type="predicted"/>
<dbReference type="EMBL" id="FOPW01000016">
    <property type="protein sequence ID" value="SFH81307.1"/>
    <property type="molecule type" value="Genomic_DNA"/>
</dbReference>
<accession>A0ABY1EGW4</accession>
<feature type="transmembrane region" description="Helical" evidence="2">
    <location>
        <begin position="202"/>
        <end position="231"/>
    </location>
</feature>
<feature type="transmembrane region" description="Helical" evidence="2">
    <location>
        <begin position="178"/>
        <end position="196"/>
    </location>
</feature>
<feature type="transmembrane region" description="Helical" evidence="2">
    <location>
        <begin position="123"/>
        <end position="142"/>
    </location>
</feature>
<protein>
    <recommendedName>
        <fullName evidence="5">O-antigen ligase</fullName>
    </recommendedName>
</protein>
<comment type="caution">
    <text evidence="3">The sequence shown here is derived from an EMBL/GenBank/DDBJ whole genome shotgun (WGS) entry which is preliminary data.</text>
</comment>
<sequence>MRKSTQQTVTKQRASARQTREQPEPIAVNSGRDRVPSTEAVVPRSTKILAVIVLVLIGLRLDLPLGITVGYLAAAALIPLWLPTLGRYRGALTLVLIGFVAVGSGIWLSVLAKPTHVIAMSELAGNSIGLVGLLCSFGFVLWTRSVLPDSWVALWFGLGLLGSVTTDNARFFDNPWRFGFSFALTVVILAIAHILDRRWFDLLAVLGLTALSMLTDARSSFAILLLTLILLAWQMRPTSRFRYLRIRSGAGVVVALGVLAVVVYNLGQAAIVAGLFGEATRARTIDQLNTAGSLILGGRPELAATASLMAHQPYGFGAGTLLNPTDLLAAKTGMASISYDPDNGYVENYMFGGNIELHSVLGDLWARFGIPGVLLAVVILFLVLRGVGAAVAANRASGILLFLVVNTVWVFFFGPLYTATRLLILVLALTLIPKGPDLPNPVRRRVGALFPFGKSLKTGARD</sequence>
<evidence type="ECO:0008006" key="5">
    <source>
        <dbReference type="Google" id="ProtNLM"/>
    </source>
</evidence>
<evidence type="ECO:0000256" key="2">
    <source>
        <dbReference type="SAM" id="Phobius"/>
    </source>
</evidence>
<reference evidence="3 4" key="1">
    <citation type="submission" date="2016-10" db="EMBL/GenBank/DDBJ databases">
        <authorList>
            <person name="Varghese N."/>
            <person name="Submissions S."/>
        </authorList>
    </citation>
    <scope>NUCLEOTIDE SEQUENCE [LARGE SCALE GENOMIC DNA]</scope>
    <source>
        <strain evidence="3 4">GMCC 1.11211</strain>
    </source>
</reference>
<keyword evidence="2" id="KW-1133">Transmembrane helix</keyword>
<evidence type="ECO:0000256" key="1">
    <source>
        <dbReference type="SAM" id="MobiDB-lite"/>
    </source>
</evidence>
<name>A0ABY1EGW4_9MICO</name>